<accession>A0AAD4R524</accession>
<feature type="region of interest" description="Disordered" evidence="1">
    <location>
        <begin position="185"/>
        <end position="227"/>
    </location>
</feature>
<feature type="compositionally biased region" description="Polar residues" evidence="1">
    <location>
        <begin position="185"/>
        <end position="202"/>
    </location>
</feature>
<keyword evidence="3" id="KW-1185">Reference proteome</keyword>
<feature type="compositionally biased region" description="Acidic residues" evidence="1">
    <location>
        <begin position="212"/>
        <end position="227"/>
    </location>
</feature>
<feature type="compositionally biased region" description="Basic and acidic residues" evidence="1">
    <location>
        <begin position="48"/>
        <end position="58"/>
    </location>
</feature>
<sequence>MPVSISLSYIPVSASNSDGPNQLQTSNQPVSNNNEVPSTSRQSSSGSLRDENVSDKNHLLSVQHNYPERRIYNNSGILTKKARTETSKRAPPYNRPCAFCRNMNRHWSSDCPYFVTVVDRQQQLVLNKHCLQCDRSGEHTCPQTKCFFCNETHWNALCDRNPIMKGHSHSLISDKTNATVTIQMDQKAETSSETNRASQPNIGSEHMPERSDPEEEFEEDYVELEDQ</sequence>
<proteinExistence type="predicted"/>
<organism evidence="2 3">
    <name type="scientific">Ditylenchus destructor</name>
    <dbReference type="NCBI Taxonomy" id="166010"/>
    <lineage>
        <taxon>Eukaryota</taxon>
        <taxon>Metazoa</taxon>
        <taxon>Ecdysozoa</taxon>
        <taxon>Nematoda</taxon>
        <taxon>Chromadorea</taxon>
        <taxon>Rhabditida</taxon>
        <taxon>Tylenchina</taxon>
        <taxon>Tylenchomorpha</taxon>
        <taxon>Sphaerularioidea</taxon>
        <taxon>Anguinidae</taxon>
        <taxon>Anguininae</taxon>
        <taxon>Ditylenchus</taxon>
    </lineage>
</organism>
<comment type="caution">
    <text evidence="2">The sequence shown here is derived from an EMBL/GenBank/DDBJ whole genome shotgun (WGS) entry which is preliminary data.</text>
</comment>
<feature type="region of interest" description="Disordered" evidence="1">
    <location>
        <begin position="12"/>
        <end position="58"/>
    </location>
</feature>
<evidence type="ECO:0000313" key="3">
    <source>
        <dbReference type="Proteomes" id="UP001201812"/>
    </source>
</evidence>
<name>A0AAD4R524_9BILA</name>
<dbReference type="AlphaFoldDB" id="A0AAD4R524"/>
<feature type="compositionally biased region" description="Low complexity" evidence="1">
    <location>
        <begin position="38"/>
        <end position="47"/>
    </location>
</feature>
<evidence type="ECO:0000313" key="2">
    <source>
        <dbReference type="EMBL" id="KAI1723548.1"/>
    </source>
</evidence>
<reference evidence="2" key="1">
    <citation type="submission" date="2022-01" db="EMBL/GenBank/DDBJ databases">
        <title>Genome Sequence Resource for Two Populations of Ditylenchus destructor, the Migratory Endoparasitic Phytonematode.</title>
        <authorList>
            <person name="Zhang H."/>
            <person name="Lin R."/>
            <person name="Xie B."/>
        </authorList>
    </citation>
    <scope>NUCLEOTIDE SEQUENCE</scope>
    <source>
        <strain evidence="2">BazhouSP</strain>
    </source>
</reference>
<dbReference type="EMBL" id="JAKKPZ010000003">
    <property type="protein sequence ID" value="KAI1723548.1"/>
    <property type="molecule type" value="Genomic_DNA"/>
</dbReference>
<feature type="compositionally biased region" description="Polar residues" evidence="1">
    <location>
        <begin position="13"/>
        <end position="37"/>
    </location>
</feature>
<gene>
    <name evidence="2" type="ORF">DdX_03709</name>
</gene>
<evidence type="ECO:0000256" key="1">
    <source>
        <dbReference type="SAM" id="MobiDB-lite"/>
    </source>
</evidence>
<dbReference type="Proteomes" id="UP001201812">
    <property type="component" value="Unassembled WGS sequence"/>
</dbReference>
<protein>
    <submittedName>
        <fullName evidence="2">Gag protein</fullName>
    </submittedName>
</protein>